<dbReference type="Gene3D" id="3.40.50.720">
    <property type="entry name" value="NAD(P)-binding Rossmann-like Domain"/>
    <property type="match status" value="1"/>
</dbReference>
<name>A0A328PXC9_9EURY</name>
<organism evidence="4 5">
    <name type="scientific">Methanosphaera stadtmanae</name>
    <dbReference type="NCBI Taxonomy" id="2317"/>
    <lineage>
        <taxon>Archaea</taxon>
        <taxon>Methanobacteriati</taxon>
        <taxon>Methanobacteriota</taxon>
        <taxon>Methanomada group</taxon>
        <taxon>Methanobacteria</taxon>
        <taxon>Methanobacteriales</taxon>
        <taxon>Methanobacteriaceae</taxon>
        <taxon>Methanosphaera</taxon>
    </lineage>
</organism>
<dbReference type="InterPro" id="IPR036291">
    <property type="entry name" value="NAD(P)-bd_dom_sf"/>
</dbReference>
<dbReference type="GO" id="GO:0055129">
    <property type="term" value="P:L-proline biosynthetic process"/>
    <property type="evidence" value="ECO:0007669"/>
    <property type="project" value="TreeGrafter"/>
</dbReference>
<dbReference type="PANTHER" id="PTHR11645:SF0">
    <property type="entry name" value="PYRROLINE-5-CARBOXYLATE REDUCTASE 3"/>
    <property type="match status" value="1"/>
</dbReference>
<keyword evidence="2" id="KW-0560">Oxidoreductase</keyword>
<comment type="similarity">
    <text evidence="1">Belongs to the pyrroline-5-carboxylate reductase family.</text>
</comment>
<protein>
    <recommendedName>
        <fullName evidence="3">Pyrroline-5-carboxylate reductase catalytic N-terminal domain-containing protein</fullName>
    </recommendedName>
</protein>
<dbReference type="SUPFAM" id="SSF51735">
    <property type="entry name" value="NAD(P)-binding Rossmann-fold domains"/>
    <property type="match status" value="1"/>
</dbReference>
<feature type="domain" description="Pyrroline-5-carboxylate reductase catalytic N-terminal" evidence="3">
    <location>
        <begin position="10"/>
        <end position="101"/>
    </location>
</feature>
<dbReference type="GeneID" id="3855942"/>
<dbReference type="EMBL" id="NGJK01000081">
    <property type="protein sequence ID" value="RAP02611.1"/>
    <property type="molecule type" value="Genomic_DNA"/>
</dbReference>
<dbReference type="AlphaFoldDB" id="A0A328PXC9"/>
<reference evidence="4 5" key="1">
    <citation type="submission" date="2017-05" db="EMBL/GenBank/DDBJ databases">
        <title>Host range expansion of the Methanosphaera genus to humans and monogastric animals involves recent and extensive reduction in genome content.</title>
        <authorList>
            <person name="Hoedt E.C."/>
            <person name="Volmer J.G."/>
            <person name="Parks D.H."/>
            <person name="Rosewarne C.P."/>
            <person name="Denman S.E."/>
            <person name="Mcsweeney C.S."/>
            <person name="O Cuiv P."/>
            <person name="Hugenholtz P."/>
            <person name="Tyson G.W."/>
            <person name="Morrison M."/>
        </authorList>
    </citation>
    <scope>NUCLEOTIDE SEQUENCE [LARGE SCALE GENOMIC DNA]</scope>
    <source>
        <strain evidence="4 5">PA5</strain>
    </source>
</reference>
<dbReference type="PANTHER" id="PTHR11645">
    <property type="entry name" value="PYRROLINE-5-CARBOXYLATE REDUCTASE"/>
    <property type="match status" value="1"/>
</dbReference>
<accession>A0A328PXC9</accession>
<dbReference type="Pfam" id="PF03807">
    <property type="entry name" value="F420_oxidored"/>
    <property type="match status" value="1"/>
</dbReference>
<sequence length="258" mass="28563">MKDDLFKNNIGIIGAGHIGQALALSLLEKKYPRENIQLSYNGSIFTFSDLYDNNLDELIHNNSDIVKSCSIIILSVPPQNFRQIGEFGLDEDVLVISFMAGISIDTIKRQTGSNNVVRIIPTGPGTIRNYNAIAGVYPENKKANTIFKLLEIDYYVLDNENQMKYMVLAGCLPAVYSVVDAQLDENKEAIGKIAEEFSDFIEISSKAEKLVPKSNKEEFVKEVSTPGGVTEAIINSLSEGKSLYDSLIKGLERNEELS</sequence>
<evidence type="ECO:0000256" key="2">
    <source>
        <dbReference type="ARBA" id="ARBA00023002"/>
    </source>
</evidence>
<evidence type="ECO:0000256" key="1">
    <source>
        <dbReference type="ARBA" id="ARBA00005525"/>
    </source>
</evidence>
<gene>
    <name evidence="4" type="ORF">CA615_06535</name>
</gene>
<proteinExistence type="inferred from homology"/>
<dbReference type="InterPro" id="IPR028939">
    <property type="entry name" value="P5C_Rdtase_cat_N"/>
</dbReference>
<evidence type="ECO:0000313" key="4">
    <source>
        <dbReference type="EMBL" id="RAP02611.1"/>
    </source>
</evidence>
<dbReference type="GO" id="GO:0004735">
    <property type="term" value="F:pyrroline-5-carboxylate reductase activity"/>
    <property type="evidence" value="ECO:0007669"/>
    <property type="project" value="TreeGrafter"/>
</dbReference>
<dbReference type="RefSeq" id="WP_011406890.1">
    <property type="nucleotide sequence ID" value="NZ_CAUHHK010000005.1"/>
</dbReference>
<evidence type="ECO:0000259" key="3">
    <source>
        <dbReference type="Pfam" id="PF03807"/>
    </source>
</evidence>
<evidence type="ECO:0000313" key="5">
    <source>
        <dbReference type="Proteomes" id="UP000248557"/>
    </source>
</evidence>
<comment type="caution">
    <text evidence="4">The sequence shown here is derived from an EMBL/GenBank/DDBJ whole genome shotgun (WGS) entry which is preliminary data.</text>
</comment>
<dbReference type="Proteomes" id="UP000248557">
    <property type="component" value="Unassembled WGS sequence"/>
</dbReference>